<dbReference type="AlphaFoldDB" id="A0A1F4V398"/>
<accession>A0A1F4V398</accession>
<name>A0A1F4V398_UNCKA</name>
<protein>
    <submittedName>
        <fullName evidence="2">Uncharacterized protein</fullName>
    </submittedName>
</protein>
<dbReference type="EMBL" id="MEUT01000014">
    <property type="protein sequence ID" value="OGC51657.1"/>
    <property type="molecule type" value="Genomic_DNA"/>
</dbReference>
<evidence type="ECO:0000313" key="3">
    <source>
        <dbReference type="Proteomes" id="UP000177371"/>
    </source>
</evidence>
<organism evidence="2 3">
    <name type="scientific">candidate division WWE3 bacterium RBG_16_37_10</name>
    <dbReference type="NCBI Taxonomy" id="1802610"/>
    <lineage>
        <taxon>Bacteria</taxon>
        <taxon>Katanobacteria</taxon>
    </lineage>
</organism>
<proteinExistence type="predicted"/>
<comment type="caution">
    <text evidence="2">The sequence shown here is derived from an EMBL/GenBank/DDBJ whole genome shotgun (WGS) entry which is preliminary data.</text>
</comment>
<dbReference type="Proteomes" id="UP000177371">
    <property type="component" value="Unassembled WGS sequence"/>
</dbReference>
<feature type="transmembrane region" description="Helical" evidence="1">
    <location>
        <begin position="12"/>
        <end position="30"/>
    </location>
</feature>
<sequence>MKIDKQKGNILIVSLLIAAGILVFLTASFYQNLNKGNIGNKVETKKEEKLNNDAVSIIGMDISTFLEVNEEPNFKSEVKNGKVIWVYTFPEDESTGYYYYIENDKIVDYKIDEFTGTIDPEGWLNQ</sequence>
<keyword evidence="1" id="KW-1133">Transmembrane helix</keyword>
<keyword evidence="1" id="KW-0472">Membrane</keyword>
<evidence type="ECO:0000313" key="2">
    <source>
        <dbReference type="EMBL" id="OGC51657.1"/>
    </source>
</evidence>
<dbReference type="STRING" id="1802610.A2W32_01260"/>
<reference evidence="2 3" key="1">
    <citation type="journal article" date="2016" name="Nat. Commun.">
        <title>Thousands of microbial genomes shed light on interconnected biogeochemical processes in an aquifer system.</title>
        <authorList>
            <person name="Anantharaman K."/>
            <person name="Brown C.T."/>
            <person name="Hug L.A."/>
            <person name="Sharon I."/>
            <person name="Castelle C.J."/>
            <person name="Probst A.J."/>
            <person name="Thomas B.C."/>
            <person name="Singh A."/>
            <person name="Wilkins M.J."/>
            <person name="Karaoz U."/>
            <person name="Brodie E.L."/>
            <person name="Williams K.H."/>
            <person name="Hubbard S.S."/>
            <person name="Banfield J.F."/>
        </authorList>
    </citation>
    <scope>NUCLEOTIDE SEQUENCE [LARGE SCALE GENOMIC DNA]</scope>
</reference>
<evidence type="ECO:0000256" key="1">
    <source>
        <dbReference type="SAM" id="Phobius"/>
    </source>
</evidence>
<gene>
    <name evidence="2" type="ORF">A2W32_01260</name>
</gene>
<keyword evidence="1" id="KW-0812">Transmembrane</keyword>